<evidence type="ECO:0000313" key="2">
    <source>
        <dbReference type="Proteomes" id="UP000746160"/>
    </source>
</evidence>
<name>A0A9Q3QEF9_9BACT</name>
<gene>
    <name evidence="1" type="ORF">MADP07_00711</name>
</gene>
<dbReference type="AlphaFoldDB" id="A0A9Q3QEF9"/>
<reference evidence="1" key="1">
    <citation type="journal article" date="2021" name="Genes Genomics">
        <title>Comparative genomic analysis of Mycoplasma anatis strains.</title>
        <authorList>
            <person name="Zhou Q."/>
            <person name="Mai K."/>
            <person name="Yang D."/>
            <person name="Liu J."/>
            <person name="Yan Z."/>
            <person name="Luo C."/>
            <person name="Tan Y."/>
            <person name="Cao S."/>
            <person name="Zhou Q."/>
            <person name="Chen L."/>
            <person name="Chen F."/>
        </authorList>
    </citation>
    <scope>NUCLEOTIDE SEQUENCE</scope>
    <source>
        <strain evidence="1">DP07</strain>
    </source>
</reference>
<comment type="caution">
    <text evidence="1">The sequence shown here is derived from an EMBL/GenBank/DDBJ whole genome shotgun (WGS) entry which is preliminary data.</text>
</comment>
<dbReference type="EMBL" id="JABZFG010000015">
    <property type="protein sequence ID" value="MBW0602969.1"/>
    <property type="molecule type" value="Genomic_DNA"/>
</dbReference>
<organism evidence="1 2">
    <name type="scientific">Mycoplasmopsis anatis</name>
    <dbReference type="NCBI Taxonomy" id="171279"/>
    <lineage>
        <taxon>Bacteria</taxon>
        <taxon>Bacillati</taxon>
        <taxon>Mycoplasmatota</taxon>
        <taxon>Mycoplasmoidales</taxon>
        <taxon>Metamycoplasmataceae</taxon>
        <taxon>Mycoplasmopsis</taxon>
    </lineage>
</organism>
<accession>A0A9Q3QEF9</accession>
<proteinExistence type="predicted"/>
<protein>
    <submittedName>
        <fullName evidence="1">Uncharacterized protein</fullName>
    </submittedName>
</protein>
<evidence type="ECO:0000313" key="1">
    <source>
        <dbReference type="EMBL" id="MBW0602969.1"/>
    </source>
</evidence>
<dbReference type="Proteomes" id="UP000746160">
    <property type="component" value="Unassembled WGS sequence"/>
</dbReference>
<sequence length="478" mass="56134">MLDSNLEDMSKCLVKMKRKINKFWFLLGAISVSSTPIIASSCVYENHPSVIYAKEFVNSNYWKNNKEKIEKKVSPLLVNEQIKMFYNKMINEIKLQATFNSYDIFTPENQIEIDVTGMNEEQIQSLLHSIDLVVKAILEDTPFYSLYLMSKNSILKHELNKVIFNYKKGEALYNYILASDFLHLLKQYKYSSDKSIASVYKNIVFDYFKNKPFSFAAFSPYYNEYKQEMLVTYSMVTGFGPVYILRNTDKIGNSSDETKVFAQELANSTELSEEFMNSPVEFVEEHPDLLYYDSYHGEISRVKAGKSLYKKDRSDKMINETLVEIEEITKIAQKYRELKAVNNLEEAQKIKTEMSNYINNSKYLKSSYKKQIEYVKAKKSETISNIYHYVEIYALSLLLLGYENIELISLNWPEGIEQNNFNKTNLRYFVIKITDSNGQTKYLDPYRDYMKYTEDKNYEYGKVYDNIPEGFTISEEFK</sequence>